<evidence type="ECO:0000259" key="1">
    <source>
        <dbReference type="Pfam" id="PF00144"/>
    </source>
</evidence>
<dbReference type="PANTHER" id="PTHR43283">
    <property type="entry name" value="BETA-LACTAMASE-RELATED"/>
    <property type="match status" value="1"/>
</dbReference>
<dbReference type="InterPro" id="IPR050789">
    <property type="entry name" value="Diverse_Enzym_Activities"/>
</dbReference>
<dbReference type="Pfam" id="PF00144">
    <property type="entry name" value="Beta-lactamase"/>
    <property type="match status" value="1"/>
</dbReference>
<protein>
    <submittedName>
        <fullName evidence="2">Beta-lactamase-related protein</fullName>
    </submittedName>
</protein>
<dbReference type="AlphaFoldDB" id="A0A8H4N584"/>
<dbReference type="Proteomes" id="UP000572817">
    <property type="component" value="Unassembled WGS sequence"/>
</dbReference>
<proteinExistence type="predicted"/>
<organism evidence="2 3">
    <name type="scientific">Botryosphaeria dothidea</name>
    <dbReference type="NCBI Taxonomy" id="55169"/>
    <lineage>
        <taxon>Eukaryota</taxon>
        <taxon>Fungi</taxon>
        <taxon>Dikarya</taxon>
        <taxon>Ascomycota</taxon>
        <taxon>Pezizomycotina</taxon>
        <taxon>Dothideomycetes</taxon>
        <taxon>Dothideomycetes incertae sedis</taxon>
        <taxon>Botryosphaeriales</taxon>
        <taxon>Botryosphaeriaceae</taxon>
        <taxon>Botryosphaeria</taxon>
    </lineage>
</organism>
<gene>
    <name evidence="2" type="ORF">GTA08_BOTSDO12969</name>
</gene>
<dbReference type="EMBL" id="WWBZ02000009">
    <property type="protein sequence ID" value="KAF4311619.1"/>
    <property type="molecule type" value="Genomic_DNA"/>
</dbReference>
<evidence type="ECO:0000313" key="2">
    <source>
        <dbReference type="EMBL" id="KAF4311619.1"/>
    </source>
</evidence>
<name>A0A8H4N584_9PEZI</name>
<dbReference type="InterPro" id="IPR012338">
    <property type="entry name" value="Beta-lactam/transpept-like"/>
</dbReference>
<dbReference type="OrthoDB" id="428260at2759"/>
<dbReference type="Gene3D" id="3.40.710.10">
    <property type="entry name" value="DD-peptidase/beta-lactamase superfamily"/>
    <property type="match status" value="1"/>
</dbReference>
<reference evidence="2" key="1">
    <citation type="submission" date="2020-04" db="EMBL/GenBank/DDBJ databases">
        <title>Genome Assembly and Annotation of Botryosphaeria dothidea sdau 11-99, a Latent Pathogen of Apple Fruit Ring Rot in China.</title>
        <authorList>
            <person name="Yu C."/>
            <person name="Diao Y."/>
            <person name="Lu Q."/>
            <person name="Zhao J."/>
            <person name="Cui S."/>
            <person name="Peng C."/>
            <person name="He B."/>
            <person name="Liu H."/>
        </authorList>
    </citation>
    <scope>NUCLEOTIDE SEQUENCE [LARGE SCALE GENOMIC DNA]</scope>
    <source>
        <strain evidence="2">Sdau11-99</strain>
    </source>
</reference>
<keyword evidence="3" id="KW-1185">Reference proteome</keyword>
<dbReference type="PANTHER" id="PTHR43283:SF3">
    <property type="entry name" value="BETA-LACTAMASE FAMILY PROTEIN (AFU_ORTHOLOGUE AFUA_5G07500)"/>
    <property type="match status" value="1"/>
</dbReference>
<evidence type="ECO:0000313" key="3">
    <source>
        <dbReference type="Proteomes" id="UP000572817"/>
    </source>
</evidence>
<sequence>MPFDAQAQATIQTTLDAVTSKGSIPGLVFVVVDKNGDLVTSHCSGKVGAAGSKPTSLDTVFWIASCTKIITGIACMQLVEQGKISLEDSNALYKVIPELKDKKVLQEDGTLVPKKKEITLRMLLDHTAGFGYTFFNPKLRDWGRPLGFDEFSGDERDVLDAPLVNQPGEKWEYGTNIDWAGLAVERISGLTLNDYFHKNIFEPLDIKKISMFPTEEMLKNLVSFHFKHPDGTVTEQDHCLRRSLQAKTPEERARIMNSGGAGCFAKPVEYCQILATLLNNGTSPKTGAKILSPQTVDTMFTNSIPQWPDFARQGVPAAKPHQTNPIPELFQEPGNPPQGWGLTFMLTTLDGKGALWRGQNSGNWAGIANLFYWVDREKGLAGMIASQVMPFADLDVIVPWVTCEKAVYDALGK</sequence>
<dbReference type="SUPFAM" id="SSF56601">
    <property type="entry name" value="beta-lactamase/transpeptidase-like"/>
    <property type="match status" value="1"/>
</dbReference>
<accession>A0A8H4N584</accession>
<feature type="domain" description="Beta-lactamase-related" evidence="1">
    <location>
        <begin position="16"/>
        <end position="391"/>
    </location>
</feature>
<dbReference type="InterPro" id="IPR001466">
    <property type="entry name" value="Beta-lactam-related"/>
</dbReference>
<comment type="caution">
    <text evidence="2">The sequence shown here is derived from an EMBL/GenBank/DDBJ whole genome shotgun (WGS) entry which is preliminary data.</text>
</comment>